<feature type="domain" description="MIF4G" evidence="2">
    <location>
        <begin position="257"/>
        <end position="485"/>
    </location>
</feature>
<protein>
    <recommendedName>
        <fullName evidence="2">MIF4G domain-containing protein</fullName>
    </recommendedName>
</protein>
<comment type="caution">
    <text evidence="3">The sequence shown here is derived from an EMBL/GenBank/DDBJ whole genome shotgun (WGS) entry which is preliminary data.</text>
</comment>
<feature type="region of interest" description="Disordered" evidence="1">
    <location>
        <begin position="1"/>
        <end position="126"/>
    </location>
</feature>
<proteinExistence type="predicted"/>
<evidence type="ECO:0000313" key="3">
    <source>
        <dbReference type="EMBL" id="KAK5889041.1"/>
    </source>
</evidence>
<keyword evidence="4" id="KW-1185">Reference proteome</keyword>
<accession>A0AAN8GRN1</accession>
<dbReference type="SMART" id="SM00543">
    <property type="entry name" value="MIF4G"/>
    <property type="match status" value="1"/>
</dbReference>
<dbReference type="GO" id="GO:0003729">
    <property type="term" value="F:mRNA binding"/>
    <property type="evidence" value="ECO:0007669"/>
    <property type="project" value="TreeGrafter"/>
</dbReference>
<dbReference type="PANTHER" id="PTHR23253">
    <property type="entry name" value="EUKARYOTIC TRANSLATION INITIATION FACTOR 4 GAMMA"/>
    <property type="match status" value="1"/>
</dbReference>
<dbReference type="FunFam" id="1.25.40.180:FF:000001">
    <property type="entry name" value="Eukaryotic translation initiation factor 4 gamma, 3, putative"/>
    <property type="match status" value="1"/>
</dbReference>
<evidence type="ECO:0000256" key="1">
    <source>
        <dbReference type="SAM" id="MobiDB-lite"/>
    </source>
</evidence>
<feature type="region of interest" description="Disordered" evidence="1">
    <location>
        <begin position="600"/>
        <end position="658"/>
    </location>
</feature>
<evidence type="ECO:0000313" key="4">
    <source>
        <dbReference type="Proteomes" id="UP001335648"/>
    </source>
</evidence>
<dbReference type="SUPFAM" id="SSF48371">
    <property type="entry name" value="ARM repeat"/>
    <property type="match status" value="1"/>
</dbReference>
<dbReference type="EMBL" id="JAULUE010002057">
    <property type="protein sequence ID" value="KAK5889041.1"/>
    <property type="molecule type" value="Genomic_DNA"/>
</dbReference>
<gene>
    <name evidence="3" type="ORF">CesoFtcFv8_015080</name>
</gene>
<dbReference type="GO" id="GO:0016281">
    <property type="term" value="C:eukaryotic translation initiation factor 4F complex"/>
    <property type="evidence" value="ECO:0007669"/>
    <property type="project" value="TreeGrafter"/>
</dbReference>
<dbReference type="InterPro" id="IPR016024">
    <property type="entry name" value="ARM-type_fold"/>
</dbReference>
<dbReference type="PANTHER" id="PTHR23253:SF10">
    <property type="entry name" value="EUKARYOTIC TRANSLATION INITIATION FACTOR 4 GAMMA 1"/>
    <property type="match status" value="1"/>
</dbReference>
<feature type="compositionally biased region" description="Acidic residues" evidence="1">
    <location>
        <begin position="1"/>
        <end position="10"/>
    </location>
</feature>
<feature type="compositionally biased region" description="Gly residues" evidence="1">
    <location>
        <begin position="522"/>
        <end position="532"/>
    </location>
</feature>
<feature type="compositionally biased region" description="Basic and acidic residues" evidence="1">
    <location>
        <begin position="47"/>
        <end position="56"/>
    </location>
</feature>
<dbReference type="InterPro" id="IPR003890">
    <property type="entry name" value="MIF4G-like_typ-3"/>
</dbReference>
<dbReference type="AlphaFoldDB" id="A0AAN8GRN1"/>
<feature type="region of interest" description="Disordered" evidence="1">
    <location>
        <begin position="229"/>
        <end position="249"/>
    </location>
</feature>
<feature type="compositionally biased region" description="Gly residues" evidence="1">
    <location>
        <begin position="539"/>
        <end position="553"/>
    </location>
</feature>
<feature type="region of interest" description="Disordered" evidence="1">
    <location>
        <begin position="521"/>
        <end position="568"/>
    </location>
</feature>
<feature type="compositionally biased region" description="Gly residues" evidence="1">
    <location>
        <begin position="600"/>
        <end position="614"/>
    </location>
</feature>
<name>A0AAN8GRN1_9TELE</name>
<reference evidence="3 4" key="1">
    <citation type="journal article" date="2023" name="Mol. Biol. Evol.">
        <title>Genomics of Secondarily Temperate Adaptation in the Only Non-Antarctic Icefish.</title>
        <authorList>
            <person name="Rivera-Colon A.G."/>
            <person name="Rayamajhi N."/>
            <person name="Minhas B.F."/>
            <person name="Madrigal G."/>
            <person name="Bilyk K.T."/>
            <person name="Yoon V."/>
            <person name="Hune M."/>
            <person name="Gregory S."/>
            <person name="Cheng C.H.C."/>
            <person name="Catchen J.M."/>
        </authorList>
    </citation>
    <scope>NUCLEOTIDE SEQUENCE [LARGE SCALE GENOMIC DNA]</scope>
    <source>
        <strain evidence="3">JC2023a</strain>
    </source>
</reference>
<feature type="compositionally biased region" description="Polar residues" evidence="1">
    <location>
        <begin position="626"/>
        <end position="648"/>
    </location>
</feature>
<feature type="compositionally biased region" description="Polar residues" evidence="1">
    <location>
        <begin position="29"/>
        <end position="38"/>
    </location>
</feature>
<organism evidence="3 4">
    <name type="scientific">Champsocephalus esox</name>
    <name type="common">pike icefish</name>
    <dbReference type="NCBI Taxonomy" id="159716"/>
    <lineage>
        <taxon>Eukaryota</taxon>
        <taxon>Metazoa</taxon>
        <taxon>Chordata</taxon>
        <taxon>Craniata</taxon>
        <taxon>Vertebrata</taxon>
        <taxon>Euteleostomi</taxon>
        <taxon>Actinopterygii</taxon>
        <taxon>Neopterygii</taxon>
        <taxon>Teleostei</taxon>
        <taxon>Neoteleostei</taxon>
        <taxon>Acanthomorphata</taxon>
        <taxon>Eupercaria</taxon>
        <taxon>Perciformes</taxon>
        <taxon>Notothenioidei</taxon>
        <taxon>Channichthyidae</taxon>
        <taxon>Champsocephalus</taxon>
    </lineage>
</organism>
<dbReference type="GO" id="GO:0003743">
    <property type="term" value="F:translation initiation factor activity"/>
    <property type="evidence" value="ECO:0007669"/>
    <property type="project" value="TreeGrafter"/>
</dbReference>
<dbReference type="Proteomes" id="UP001335648">
    <property type="component" value="Unassembled WGS sequence"/>
</dbReference>
<feature type="compositionally biased region" description="Basic and acidic residues" evidence="1">
    <location>
        <begin position="102"/>
        <end position="126"/>
    </location>
</feature>
<dbReference type="Pfam" id="PF02854">
    <property type="entry name" value="MIF4G"/>
    <property type="match status" value="1"/>
</dbReference>
<feature type="compositionally biased region" description="Basic and acidic residues" evidence="1">
    <location>
        <begin position="649"/>
        <end position="658"/>
    </location>
</feature>
<sequence>MPAQEEVEKEEESKETIEDAPPAAVSCPTEESTMQAATSVPKKRKNMKELNKKEAIGDLLDAFTEEQEAKPAPEPSSAQADPAPVAPPVPPAEVVDETWEEKEDKQSDKPKAKTEPTEAKYQYKEEQWKPIDPEDKKRYDRVFLLGFQFITASMNKPDNLPTISDVVLEKANKTPMRPPDPARMMNVATGRVGPCRSQQGPRKDTRKIFTSLSLGEDIQLNKAEKAWKPGVKKSTQSHTEEVAEDDDPEQAKTAELFKRLRSILNKLTPQKFQDLMKQVQDLTIDTEERLKGTIDLIFEKAISEPNFSVAYANMCRCLMGLKVPATDKPGVLVNFRKLLLNRCQKEFEKEQDYDEIFERKQKEMEVAKEGEEQERLRVALQNARDQARRRSMGNIKFIGELFKLKMLTEAIMHDCVVKLLKNHDEESLECLCRLFSTIGKDLDFEKTKPRMDQYFAQIDKIIKEKKTSSRIRFMLQDILDLRRSNWVPRRGDQGPKTIDQIHKEAELEEQKEMMKVQQIMSRGGGGGGGGGGGRRDMGGNMGGRGSHPQGGRGTSQPQEGGWISVPISKNRPIDTSLISKITKPGSLDISNQLLAPGGKGMWGSWGKGSSGGTGAKPAIGEPEPARQSTSTVNRFSALQQSGSAPSATDSDRRAPQRY</sequence>
<evidence type="ECO:0000259" key="2">
    <source>
        <dbReference type="SMART" id="SM00543"/>
    </source>
</evidence>
<dbReference type="Gene3D" id="1.25.40.180">
    <property type="match status" value="1"/>
</dbReference>